<organism evidence="1 2">
    <name type="scientific">Candidozyma haemuli</name>
    <dbReference type="NCBI Taxonomy" id="45357"/>
    <lineage>
        <taxon>Eukaryota</taxon>
        <taxon>Fungi</taxon>
        <taxon>Dikarya</taxon>
        <taxon>Ascomycota</taxon>
        <taxon>Saccharomycotina</taxon>
        <taxon>Pichiomycetes</taxon>
        <taxon>Metschnikowiaceae</taxon>
        <taxon>Candidozyma</taxon>
    </lineage>
</organism>
<evidence type="ECO:0000313" key="2">
    <source>
        <dbReference type="Proteomes" id="UP000244309"/>
    </source>
</evidence>
<dbReference type="PANTHER" id="PTHR43313:SF1">
    <property type="entry name" value="3BETA-HYDROXYSTEROID DEHYDROGENASE DHS-16"/>
    <property type="match status" value="1"/>
</dbReference>
<sequence>MVAEPVQAAKEALNSAYTSASSFFSSSSKAVNESLPDSDSVLNSKLFSMLRSEPQPAPQPQERAVDRITRSIQDHKVAAASCFAISLSATSYLIYRHLRTPSTKNKPRRRVPKLANGARRDVVLVVGSPTEPMTRLIAVDFEKRGFIVYLTILDDKDYKYIQSNQVTDDINYLNLVEDSYETQLSKFRKILHVGVVPFPGAEAHHLRLSAMVFAPTLYFPLGPLENTPESSWQRSLFRLNVTTKLLSSGLLDVVREQSSSIVAIVPSIVSSLRMPYHGPESVLQNSMKDIFTTLAKELRPQNINVTQVRLGNLNLTTSKTGATSVGDSVPTIVEAEVRSWSEDMRSAYGSDFQKSQANSRPMGSSFKSKGLRELYHVLFDLIFYKGRAPSVIYCGTGARAYDRLVSYLPYSMSELIF</sequence>
<evidence type="ECO:0000313" key="1">
    <source>
        <dbReference type="EMBL" id="PVH23794.1"/>
    </source>
</evidence>
<accession>A0A2V1B137</accession>
<dbReference type="VEuPathDB" id="FungiDB:CXQ85_004087"/>
<dbReference type="InterPro" id="IPR013952">
    <property type="entry name" value="DUF1776_fun"/>
</dbReference>
<protein>
    <recommendedName>
        <fullName evidence="3">DUF1776-domain-containing protein</fullName>
    </recommendedName>
</protein>
<reference evidence="1 2" key="1">
    <citation type="submission" date="2017-12" db="EMBL/GenBank/DDBJ databases">
        <title>Genome Sequence of a Multidrug-Resistant Candida haemulonii Isolate from a Patient with Chronic Leg Ulcers in Israel.</title>
        <authorList>
            <person name="Chow N.A."/>
            <person name="Gade L."/>
            <person name="Batra D."/>
            <person name="Rowe L.A."/>
            <person name="Ben-Ami R."/>
            <person name="Loparev V.N."/>
            <person name="Litvintseva A.P."/>
        </authorList>
    </citation>
    <scope>NUCLEOTIDE SEQUENCE [LARGE SCALE GENOMIC DNA]</scope>
    <source>
        <strain evidence="1 2">B11899</strain>
    </source>
</reference>
<evidence type="ECO:0008006" key="3">
    <source>
        <dbReference type="Google" id="ProtNLM"/>
    </source>
</evidence>
<dbReference type="RefSeq" id="XP_025344734.1">
    <property type="nucleotide sequence ID" value="XM_025487718.1"/>
</dbReference>
<dbReference type="SUPFAM" id="SSF51735">
    <property type="entry name" value="NAD(P)-binding Rossmann-fold domains"/>
    <property type="match status" value="1"/>
</dbReference>
<dbReference type="GeneID" id="37009417"/>
<proteinExistence type="predicted"/>
<dbReference type="PANTHER" id="PTHR43313">
    <property type="entry name" value="SHORT-CHAIN DEHYDROGENASE/REDUCTASE FAMILY 9C"/>
    <property type="match status" value="1"/>
</dbReference>
<dbReference type="Pfam" id="PF08643">
    <property type="entry name" value="DUF1776"/>
    <property type="match status" value="1"/>
</dbReference>
<gene>
    <name evidence="1" type="ORF">CXQ85_004087</name>
</gene>
<dbReference type="OrthoDB" id="5308060at2759"/>
<dbReference type="InterPro" id="IPR036291">
    <property type="entry name" value="NAD(P)-bd_dom_sf"/>
</dbReference>
<keyword evidence="2" id="KW-1185">Reference proteome</keyword>
<comment type="caution">
    <text evidence="1">The sequence shown here is derived from an EMBL/GenBank/DDBJ whole genome shotgun (WGS) entry which is preliminary data.</text>
</comment>
<dbReference type="Gene3D" id="3.40.50.720">
    <property type="entry name" value="NAD(P)-binding Rossmann-like Domain"/>
    <property type="match status" value="1"/>
</dbReference>
<dbReference type="STRING" id="45357.A0A2V1B137"/>
<dbReference type="Proteomes" id="UP000244309">
    <property type="component" value="Unassembled WGS sequence"/>
</dbReference>
<dbReference type="EMBL" id="PKFO01000011">
    <property type="protein sequence ID" value="PVH23794.1"/>
    <property type="molecule type" value="Genomic_DNA"/>
</dbReference>
<dbReference type="AlphaFoldDB" id="A0A2V1B137"/>
<name>A0A2V1B137_9ASCO</name>